<reference evidence="2" key="1">
    <citation type="submission" date="2014-01" db="EMBL/GenBank/DDBJ databases">
        <title>The Genome Sequence of Anopheles farauti FAR1 (V2).</title>
        <authorList>
            <consortium name="The Broad Institute Genomics Platform"/>
            <person name="Neafsey D.E."/>
            <person name="Besansky N."/>
            <person name="Howell P."/>
            <person name="Walton C."/>
            <person name="Young S.K."/>
            <person name="Zeng Q."/>
            <person name="Gargeya S."/>
            <person name="Fitzgerald M."/>
            <person name="Haas B."/>
            <person name="Abouelleil A."/>
            <person name="Allen A.W."/>
            <person name="Alvarado L."/>
            <person name="Arachchi H.M."/>
            <person name="Berlin A.M."/>
            <person name="Chapman S.B."/>
            <person name="Gainer-Dewar J."/>
            <person name="Goldberg J."/>
            <person name="Griggs A."/>
            <person name="Gujja S."/>
            <person name="Hansen M."/>
            <person name="Howarth C."/>
            <person name="Imamovic A."/>
            <person name="Ireland A."/>
            <person name="Larimer J."/>
            <person name="McCowan C."/>
            <person name="Murphy C."/>
            <person name="Pearson M."/>
            <person name="Poon T.W."/>
            <person name="Priest M."/>
            <person name="Roberts A."/>
            <person name="Saif S."/>
            <person name="Shea T."/>
            <person name="Sisk P."/>
            <person name="Sykes S."/>
            <person name="Wortman J."/>
            <person name="Nusbaum C."/>
            <person name="Birren B."/>
        </authorList>
    </citation>
    <scope>NUCLEOTIDE SEQUENCE [LARGE SCALE GENOMIC DNA]</scope>
    <source>
        <strain evidence="2">FAR1</strain>
    </source>
</reference>
<dbReference type="Proteomes" id="UP000075886">
    <property type="component" value="Unassembled WGS sequence"/>
</dbReference>
<dbReference type="AlphaFoldDB" id="A0A182QN66"/>
<dbReference type="EMBL" id="AXCN02001415">
    <property type="status" value="NOT_ANNOTATED_CDS"/>
    <property type="molecule type" value="Genomic_DNA"/>
</dbReference>
<organism evidence="1 2">
    <name type="scientific">Anopheles farauti</name>
    <dbReference type="NCBI Taxonomy" id="69004"/>
    <lineage>
        <taxon>Eukaryota</taxon>
        <taxon>Metazoa</taxon>
        <taxon>Ecdysozoa</taxon>
        <taxon>Arthropoda</taxon>
        <taxon>Hexapoda</taxon>
        <taxon>Insecta</taxon>
        <taxon>Pterygota</taxon>
        <taxon>Neoptera</taxon>
        <taxon>Endopterygota</taxon>
        <taxon>Diptera</taxon>
        <taxon>Nematocera</taxon>
        <taxon>Culicoidea</taxon>
        <taxon>Culicidae</taxon>
        <taxon>Anophelinae</taxon>
        <taxon>Anopheles</taxon>
    </lineage>
</organism>
<evidence type="ECO:0000313" key="1">
    <source>
        <dbReference type="EnsemblMetazoa" id="AFAF013553-PA"/>
    </source>
</evidence>
<name>A0A182QN66_9DIPT</name>
<keyword evidence="2" id="KW-1185">Reference proteome</keyword>
<dbReference type="VEuPathDB" id="VectorBase:AFAF013553"/>
<proteinExistence type="predicted"/>
<reference evidence="1" key="2">
    <citation type="submission" date="2020-05" db="UniProtKB">
        <authorList>
            <consortium name="EnsemblMetazoa"/>
        </authorList>
    </citation>
    <scope>IDENTIFICATION</scope>
    <source>
        <strain evidence="1">FAR1</strain>
    </source>
</reference>
<protein>
    <submittedName>
        <fullName evidence="1">Uncharacterized protein</fullName>
    </submittedName>
</protein>
<sequence length="159" mass="17371">MRPSTEQERRLLFELLALGMSSQFLQTWATLVLLSWAVLAASLPLQANRSHGSTPKANGTIVGSCGEHSRLLYFETVVILKDDVSLVRGSVQINVGHPMMVHCARVVSKSEGAQRALLEQKMVGPKVVEISFAEQPAYQEPALEYTVYLYGSLGAPKTA</sequence>
<dbReference type="EnsemblMetazoa" id="AFAF013553-RA">
    <property type="protein sequence ID" value="AFAF013553-PA"/>
    <property type="gene ID" value="AFAF013553"/>
</dbReference>
<evidence type="ECO:0000313" key="2">
    <source>
        <dbReference type="Proteomes" id="UP000075886"/>
    </source>
</evidence>
<accession>A0A182QN66</accession>